<evidence type="ECO:0000256" key="1">
    <source>
        <dbReference type="SAM" id="Phobius"/>
    </source>
</evidence>
<evidence type="ECO:0000313" key="3">
    <source>
        <dbReference type="Proteomes" id="UP000812961"/>
    </source>
</evidence>
<organism evidence="2 3">
    <name type="scientific">Chitinophaga rhizophila</name>
    <dbReference type="NCBI Taxonomy" id="2866212"/>
    <lineage>
        <taxon>Bacteria</taxon>
        <taxon>Pseudomonadati</taxon>
        <taxon>Bacteroidota</taxon>
        <taxon>Chitinophagia</taxon>
        <taxon>Chitinophagales</taxon>
        <taxon>Chitinophagaceae</taxon>
        <taxon>Chitinophaga</taxon>
    </lineage>
</organism>
<dbReference type="Proteomes" id="UP000812961">
    <property type="component" value="Unassembled WGS sequence"/>
</dbReference>
<feature type="transmembrane region" description="Helical" evidence="1">
    <location>
        <begin position="72"/>
        <end position="98"/>
    </location>
</feature>
<name>A0ABS7GMS0_9BACT</name>
<dbReference type="EMBL" id="JAICCF010000006">
    <property type="protein sequence ID" value="MBW8688003.1"/>
    <property type="molecule type" value="Genomic_DNA"/>
</dbReference>
<proteinExistence type="predicted"/>
<keyword evidence="1" id="KW-0812">Transmembrane</keyword>
<keyword evidence="1" id="KW-0472">Membrane</keyword>
<evidence type="ECO:0008006" key="4">
    <source>
        <dbReference type="Google" id="ProtNLM"/>
    </source>
</evidence>
<feature type="transmembrane region" description="Helical" evidence="1">
    <location>
        <begin position="131"/>
        <end position="150"/>
    </location>
</feature>
<accession>A0ABS7GMS0</accession>
<dbReference type="RefSeq" id="WP_220253330.1">
    <property type="nucleotide sequence ID" value="NZ_JAICCF010000006.1"/>
</dbReference>
<sequence>MISRYKMKEQESIFDDSITDSLSVRRRDLLSTTVKVYMWICMILGILLMLTTITMVVEEVLKNNRNNGSYDMMVYVSVFTFVTVTPGFLLFLMSFLLWREVKWAIKFNWIVAGIWCILVAFNIGIEAPEGLLLLIPVAVMMPYWISLNNIQKRWEE</sequence>
<protein>
    <recommendedName>
        <fullName evidence="4">Preprotein translocase subunit TatC</fullName>
    </recommendedName>
</protein>
<feature type="transmembrane region" description="Helical" evidence="1">
    <location>
        <begin position="36"/>
        <end position="57"/>
    </location>
</feature>
<gene>
    <name evidence="2" type="ORF">K1Y79_26950</name>
</gene>
<feature type="transmembrane region" description="Helical" evidence="1">
    <location>
        <begin position="107"/>
        <end position="125"/>
    </location>
</feature>
<keyword evidence="3" id="KW-1185">Reference proteome</keyword>
<comment type="caution">
    <text evidence="2">The sequence shown here is derived from an EMBL/GenBank/DDBJ whole genome shotgun (WGS) entry which is preliminary data.</text>
</comment>
<keyword evidence="1" id="KW-1133">Transmembrane helix</keyword>
<evidence type="ECO:0000313" key="2">
    <source>
        <dbReference type="EMBL" id="MBW8688003.1"/>
    </source>
</evidence>
<reference evidence="2 3" key="1">
    <citation type="submission" date="2021-08" db="EMBL/GenBank/DDBJ databases">
        <title>The genome sequence of Chitinophaga sp. B61.</title>
        <authorList>
            <person name="Zhang X."/>
        </authorList>
    </citation>
    <scope>NUCLEOTIDE SEQUENCE [LARGE SCALE GENOMIC DNA]</scope>
    <source>
        <strain evidence="2 3">B61</strain>
    </source>
</reference>